<gene>
    <name evidence="1" type="ORF">G2W53_007640</name>
</gene>
<organism evidence="1 2">
    <name type="scientific">Senna tora</name>
    <dbReference type="NCBI Taxonomy" id="362788"/>
    <lineage>
        <taxon>Eukaryota</taxon>
        <taxon>Viridiplantae</taxon>
        <taxon>Streptophyta</taxon>
        <taxon>Embryophyta</taxon>
        <taxon>Tracheophyta</taxon>
        <taxon>Spermatophyta</taxon>
        <taxon>Magnoliopsida</taxon>
        <taxon>eudicotyledons</taxon>
        <taxon>Gunneridae</taxon>
        <taxon>Pentapetalae</taxon>
        <taxon>rosids</taxon>
        <taxon>fabids</taxon>
        <taxon>Fabales</taxon>
        <taxon>Fabaceae</taxon>
        <taxon>Caesalpinioideae</taxon>
        <taxon>Cassia clade</taxon>
        <taxon>Senna</taxon>
    </lineage>
</organism>
<sequence length="38" mass="4393">MTWNTFHAIKSPIRALNPLGLPTTTRSDRFDSLKQQHI</sequence>
<accession>A0A834X849</accession>
<evidence type="ECO:0000313" key="1">
    <source>
        <dbReference type="EMBL" id="KAF7839158.1"/>
    </source>
</evidence>
<protein>
    <submittedName>
        <fullName evidence="1">Uncharacterized protein</fullName>
    </submittedName>
</protein>
<comment type="caution">
    <text evidence="1">The sequence shown here is derived from an EMBL/GenBank/DDBJ whole genome shotgun (WGS) entry which is preliminary data.</text>
</comment>
<dbReference type="Proteomes" id="UP000634136">
    <property type="component" value="Unassembled WGS sequence"/>
</dbReference>
<name>A0A834X849_9FABA</name>
<proteinExistence type="predicted"/>
<keyword evidence="2" id="KW-1185">Reference proteome</keyword>
<evidence type="ECO:0000313" key="2">
    <source>
        <dbReference type="Proteomes" id="UP000634136"/>
    </source>
</evidence>
<reference evidence="1" key="1">
    <citation type="submission" date="2020-09" db="EMBL/GenBank/DDBJ databases">
        <title>Genome-Enabled Discovery of Anthraquinone Biosynthesis in Senna tora.</title>
        <authorList>
            <person name="Kang S.-H."/>
            <person name="Pandey R.P."/>
            <person name="Lee C.-M."/>
            <person name="Sim J.-S."/>
            <person name="Jeong J.-T."/>
            <person name="Choi B.-S."/>
            <person name="Jung M."/>
            <person name="Ginzburg D."/>
            <person name="Zhao K."/>
            <person name="Won S.Y."/>
            <person name="Oh T.-J."/>
            <person name="Yu Y."/>
            <person name="Kim N.-H."/>
            <person name="Lee O.R."/>
            <person name="Lee T.-H."/>
            <person name="Bashyal P."/>
            <person name="Kim T.-S."/>
            <person name="Lee W.-H."/>
            <person name="Kawkins C."/>
            <person name="Kim C.-K."/>
            <person name="Kim J.S."/>
            <person name="Ahn B.O."/>
            <person name="Rhee S.Y."/>
            <person name="Sohng J.K."/>
        </authorList>
    </citation>
    <scope>NUCLEOTIDE SEQUENCE</scope>
    <source>
        <tissue evidence="1">Leaf</tissue>
    </source>
</reference>
<dbReference type="EMBL" id="JAAIUW010000003">
    <property type="protein sequence ID" value="KAF7839158.1"/>
    <property type="molecule type" value="Genomic_DNA"/>
</dbReference>
<dbReference type="AlphaFoldDB" id="A0A834X849"/>